<feature type="transmembrane region" description="Helical" evidence="7">
    <location>
        <begin position="376"/>
        <end position="396"/>
    </location>
</feature>
<comment type="subcellular location">
    <subcellularLocation>
        <location evidence="1">Membrane</location>
        <topology evidence="1">Multi-pass membrane protein</topology>
    </subcellularLocation>
</comment>
<dbReference type="InterPro" id="IPR044770">
    <property type="entry name" value="MFS_spinster-like"/>
</dbReference>
<evidence type="ECO:0000256" key="1">
    <source>
        <dbReference type="ARBA" id="ARBA00004141"/>
    </source>
</evidence>
<comment type="caution">
    <text evidence="9">The sequence shown here is derived from an EMBL/GenBank/DDBJ whole genome shotgun (WGS) entry which is preliminary data.</text>
</comment>
<feature type="compositionally biased region" description="Basic and acidic residues" evidence="6">
    <location>
        <begin position="1"/>
        <end position="11"/>
    </location>
</feature>
<dbReference type="InterPro" id="IPR036259">
    <property type="entry name" value="MFS_trans_sf"/>
</dbReference>
<keyword evidence="3 7" id="KW-0812">Transmembrane</keyword>
<evidence type="ECO:0000313" key="10">
    <source>
        <dbReference type="Proteomes" id="UP000029553"/>
    </source>
</evidence>
<accession>A0A096F5D2</accession>
<dbReference type="EMBL" id="AWOR01000089">
    <property type="protein sequence ID" value="KGH25214.1"/>
    <property type="molecule type" value="Genomic_DNA"/>
</dbReference>
<feature type="transmembrane region" description="Helical" evidence="7">
    <location>
        <begin position="310"/>
        <end position="330"/>
    </location>
</feature>
<dbReference type="Gene3D" id="1.20.1250.20">
    <property type="entry name" value="MFS general substrate transporter like domains"/>
    <property type="match status" value="1"/>
</dbReference>
<dbReference type="Pfam" id="PF07690">
    <property type="entry name" value="MFS_1"/>
    <property type="match status" value="1"/>
</dbReference>
<dbReference type="PANTHER" id="PTHR23505">
    <property type="entry name" value="SPINSTER"/>
    <property type="match status" value="1"/>
</dbReference>
<evidence type="ECO:0000256" key="2">
    <source>
        <dbReference type="ARBA" id="ARBA00022448"/>
    </source>
</evidence>
<dbReference type="GO" id="GO:0016020">
    <property type="term" value="C:membrane"/>
    <property type="evidence" value="ECO:0007669"/>
    <property type="project" value="UniProtKB-SubCell"/>
</dbReference>
<evidence type="ECO:0000259" key="8">
    <source>
        <dbReference type="PROSITE" id="PS50850"/>
    </source>
</evidence>
<feature type="transmembrane region" description="Helical" evidence="7">
    <location>
        <begin position="408"/>
        <end position="430"/>
    </location>
</feature>
<evidence type="ECO:0000256" key="6">
    <source>
        <dbReference type="SAM" id="MobiDB-lite"/>
    </source>
</evidence>
<evidence type="ECO:0000256" key="3">
    <source>
        <dbReference type="ARBA" id="ARBA00022692"/>
    </source>
</evidence>
<sequence length="448" mass="47301">MSSGESHDVMQKTKKTMTNNNHQSSSRVYVLALLTALSALTFMDRQILAVLLQPIKQEFGFSDLQIGLITGLGFALTFAVLGIPLGRLADRQERRSLIAWCRGVGGSVAALGALATGSGGLTASRAGAALGDAGGGAASMSILADLYKPHERSRAMSVFGVGNAMGALLALLLGPLFAEWWGWRVTMVIIGVAIMVLSLVLRLSISEPVRAIPQVISDPQDGGRQQAKSAVALIWKEPVTRFLIVGAACVLIAGISIGAWNVALLARRFDLSLKQAGTISAGAAVLSVSGSLFSGWLTDRLARSDVRWQIRIPVIGTSLAMVLGFGYLLVGSDMFMLSMACMLMYSFFTSWWAPATYAALSLVVPTERRATASAMVLMAGALLGNGVGPIVAGWLSDVLNAVAPGQGLRYAMAIMMCTLLPAVWAFYRALQHYPGAYRKAHAPVAVAA</sequence>
<feature type="transmembrane region" description="Helical" evidence="7">
    <location>
        <begin position="278"/>
        <end position="298"/>
    </location>
</feature>
<dbReference type="InterPro" id="IPR020846">
    <property type="entry name" value="MFS_dom"/>
</dbReference>
<evidence type="ECO:0000256" key="5">
    <source>
        <dbReference type="ARBA" id="ARBA00023136"/>
    </source>
</evidence>
<gene>
    <name evidence="9" type="ORF">P353_25790</name>
</gene>
<reference evidence="9 10" key="1">
    <citation type="submission" date="2013-09" db="EMBL/GenBank/DDBJ databases">
        <title>High correlation between genotypes and phenotypes of environmental bacteria Comamonas testosteroni strains.</title>
        <authorList>
            <person name="Liu L."/>
            <person name="Zhu W."/>
            <person name="Xia X."/>
            <person name="Xu B."/>
            <person name="Luo M."/>
            <person name="Wang G."/>
        </authorList>
    </citation>
    <scope>NUCLEOTIDE SEQUENCE [LARGE SCALE GENOMIC DNA]</scope>
    <source>
        <strain evidence="9 10">JL40</strain>
    </source>
</reference>
<keyword evidence="2" id="KW-0813">Transport</keyword>
<dbReference type="Proteomes" id="UP000029553">
    <property type="component" value="Unassembled WGS sequence"/>
</dbReference>
<dbReference type="PROSITE" id="PS50850">
    <property type="entry name" value="MFS"/>
    <property type="match status" value="1"/>
</dbReference>
<feature type="transmembrane region" description="Helical" evidence="7">
    <location>
        <begin position="242"/>
        <end position="266"/>
    </location>
</feature>
<feature type="domain" description="Major facilitator superfamily (MFS) profile" evidence="8">
    <location>
        <begin position="30"/>
        <end position="448"/>
    </location>
</feature>
<keyword evidence="5 7" id="KW-0472">Membrane</keyword>
<evidence type="ECO:0000256" key="7">
    <source>
        <dbReference type="SAM" id="Phobius"/>
    </source>
</evidence>
<proteinExistence type="predicted"/>
<organism evidence="9 10">
    <name type="scientific">Comamonas testosteroni</name>
    <name type="common">Pseudomonas testosteroni</name>
    <dbReference type="NCBI Taxonomy" id="285"/>
    <lineage>
        <taxon>Bacteria</taxon>
        <taxon>Pseudomonadati</taxon>
        <taxon>Pseudomonadota</taxon>
        <taxon>Betaproteobacteria</taxon>
        <taxon>Burkholderiales</taxon>
        <taxon>Comamonadaceae</taxon>
        <taxon>Comamonas</taxon>
    </lineage>
</organism>
<feature type="transmembrane region" description="Helical" evidence="7">
    <location>
        <begin position="183"/>
        <end position="201"/>
    </location>
</feature>
<feature type="transmembrane region" description="Helical" evidence="7">
    <location>
        <begin position="65"/>
        <end position="85"/>
    </location>
</feature>
<protein>
    <submittedName>
        <fullName evidence="9">MFS transporter</fullName>
    </submittedName>
</protein>
<dbReference type="SUPFAM" id="SSF103473">
    <property type="entry name" value="MFS general substrate transporter"/>
    <property type="match status" value="1"/>
</dbReference>
<evidence type="ECO:0000256" key="4">
    <source>
        <dbReference type="ARBA" id="ARBA00022989"/>
    </source>
</evidence>
<dbReference type="PANTHER" id="PTHR23505:SF79">
    <property type="entry name" value="PROTEIN SPINSTER"/>
    <property type="match status" value="1"/>
</dbReference>
<dbReference type="GO" id="GO:0022857">
    <property type="term" value="F:transmembrane transporter activity"/>
    <property type="evidence" value="ECO:0007669"/>
    <property type="project" value="InterPro"/>
</dbReference>
<feature type="region of interest" description="Disordered" evidence="6">
    <location>
        <begin position="1"/>
        <end position="21"/>
    </location>
</feature>
<dbReference type="AlphaFoldDB" id="A0A096F5D2"/>
<evidence type="ECO:0000313" key="9">
    <source>
        <dbReference type="EMBL" id="KGH25214.1"/>
    </source>
</evidence>
<feature type="transmembrane region" description="Helical" evidence="7">
    <location>
        <begin position="342"/>
        <end position="364"/>
    </location>
</feature>
<dbReference type="InterPro" id="IPR011701">
    <property type="entry name" value="MFS"/>
</dbReference>
<keyword evidence="4 7" id="KW-1133">Transmembrane helix</keyword>
<feature type="transmembrane region" description="Helical" evidence="7">
    <location>
        <begin position="158"/>
        <end position="177"/>
    </location>
</feature>
<name>A0A096F5D2_COMTE</name>